<dbReference type="AlphaFoldDB" id="V5FJK8"/>
<dbReference type="PROSITE" id="PS51060">
    <property type="entry name" value="PARP_ALPHA_HD"/>
    <property type="match status" value="1"/>
</dbReference>
<dbReference type="SUPFAM" id="SSF47587">
    <property type="entry name" value="Domain of poly(ADP-ribose) polymerase"/>
    <property type="match status" value="1"/>
</dbReference>
<evidence type="ECO:0000256" key="5">
    <source>
        <dbReference type="ARBA" id="ARBA00022723"/>
    </source>
</evidence>
<evidence type="ECO:0000313" key="22">
    <source>
        <dbReference type="Proteomes" id="UP000018001"/>
    </source>
</evidence>
<keyword evidence="3 15" id="KW-0808">Transferase</keyword>
<reference evidence="22" key="1">
    <citation type="journal article" date="2014" name="Genome Announc.">
        <title>Draft genome sequence of the formaldehyde-resistant fungus Byssochlamys spectabilis No. 5 (anamorph Paecilomyces variotii No. 5) (NBRC109023).</title>
        <authorList>
            <person name="Oka T."/>
            <person name="Ekino K."/>
            <person name="Fukuda K."/>
            <person name="Nomura Y."/>
        </authorList>
    </citation>
    <scope>NUCLEOTIDE SEQUENCE [LARGE SCALE GENOMIC DNA]</scope>
    <source>
        <strain evidence="22">No. 5 / NBRC 109023</strain>
    </source>
</reference>
<dbReference type="InParanoid" id="V5FJK8"/>
<dbReference type="FunFam" id="2.20.140.10:FF:000001">
    <property type="entry name" value="Poly [ADP-ribose] polymerase"/>
    <property type="match status" value="1"/>
</dbReference>
<dbReference type="InterPro" id="IPR050800">
    <property type="entry name" value="ARTD/PARP"/>
</dbReference>
<sequence length="677" mass="76485">MTRSAAFLKDTVVAVCGTFSGYRQSDLKTIVEENGGSFSHAVIPECTHLIATQKEFDTKGSKVIKAMKVYTCDTVKLDWLVESVEAKKRLPEEDYLFEEKKKKDDKKDDKASVDDKKLSKKSKKSDKEDKAPKKRTLEEVLNEEDDGHLEKKQKDGQLAKSKDVKVEVDTGCHLRMNHHVYIGDDGMIWDATLNQTNAAANNNKFYRVQLLESSCKTSYRTWTRWGRVGENGQSALLGYDLDSAMAEFKKKFKDKSGLTWENRLDPPKKGKYTFIERNYEEDSDEEDEDAANGKDKVKEEKKESNVVASTLPISIQNLMNFIFNQQHFMSAMAQMSYDARKLPLGKLSKRTLRAGFQILKDLSDLLTDRSLATTKYGVSYTEATQDLSNSYFTTIPHVFGRNRPPVIDNQALIKKEVDLLEALTDMEISNEIMKDSSKDEEEINRLDRLFQGLGMEEMTPLDHKSSEFMELENYLRQTQGATHHLRYQVIDIFRIERQGETDRFNQSPYAKLPNSNRRLLWHGSRSTNYGGILSQGLRIAPPEAPVSGYMFGKGVYFADISSKSANYCWSHSSANMGLLLLCDVELGDPMLELTSANYNAGNDAKAGGMLSTLGKGSTVPQGWKDASCVHPSLQGVKMPDTSTPPGACNGSHGLMYNEYIVYDIAQIRQKYLLHVRM</sequence>
<evidence type="ECO:0000256" key="14">
    <source>
        <dbReference type="ARBA" id="ARBA00033987"/>
    </source>
</evidence>
<keyword evidence="2 15" id="KW-0328">Glycosyltransferase</keyword>
<dbReference type="PANTHER" id="PTHR10459:SF60">
    <property type="entry name" value="POLY [ADP-RIBOSE] POLYMERASE 2"/>
    <property type="match status" value="1"/>
</dbReference>
<protein>
    <recommendedName>
        <fullName evidence="15">Poly [ADP-ribose] polymerase</fullName>
        <shortName evidence="15">PARP</shortName>
        <ecNumber evidence="15">2.4.2.-</ecNumber>
    </recommendedName>
</protein>
<evidence type="ECO:0000256" key="2">
    <source>
        <dbReference type="ARBA" id="ARBA00022676"/>
    </source>
</evidence>
<evidence type="ECO:0000256" key="11">
    <source>
        <dbReference type="ARBA" id="ARBA00023125"/>
    </source>
</evidence>
<dbReference type="PANTHER" id="PTHR10459">
    <property type="entry name" value="DNA LIGASE"/>
    <property type="match status" value="1"/>
</dbReference>
<dbReference type="InterPro" id="IPR036616">
    <property type="entry name" value="Poly(ADP-ribose)pol_reg_dom_sf"/>
</dbReference>
<evidence type="ECO:0000256" key="10">
    <source>
        <dbReference type="ARBA" id="ARBA00023027"/>
    </source>
</evidence>
<dbReference type="Proteomes" id="UP000018001">
    <property type="component" value="Unassembled WGS sequence"/>
</dbReference>
<dbReference type="GO" id="GO:0008270">
    <property type="term" value="F:zinc ion binding"/>
    <property type="evidence" value="ECO:0007669"/>
    <property type="project" value="UniProtKB-KW"/>
</dbReference>
<keyword evidence="8" id="KW-0863">Zinc-finger</keyword>
<dbReference type="HOGENOM" id="CLU_004841_2_0_1"/>
<feature type="compositionally biased region" description="Basic and acidic residues" evidence="16">
    <location>
        <begin position="148"/>
        <end position="162"/>
    </location>
</feature>
<dbReference type="SUPFAM" id="SSF142921">
    <property type="entry name" value="WGR domain-like"/>
    <property type="match status" value="1"/>
</dbReference>
<dbReference type="OrthoDB" id="2017365at2759"/>
<dbReference type="GO" id="GO:1990404">
    <property type="term" value="F:NAD+-protein mono-ADP-ribosyltransferase activity"/>
    <property type="evidence" value="ECO:0007669"/>
    <property type="project" value="TreeGrafter"/>
</dbReference>
<dbReference type="GO" id="GO:0016779">
    <property type="term" value="F:nucleotidyltransferase activity"/>
    <property type="evidence" value="ECO:0007669"/>
    <property type="project" value="UniProtKB-KW"/>
</dbReference>
<name>V5FJK8_BYSSN</name>
<dbReference type="InterPro" id="IPR036930">
    <property type="entry name" value="WGR_dom_sf"/>
</dbReference>
<dbReference type="Gene3D" id="1.20.142.10">
    <property type="entry name" value="Poly(ADP-ribose) polymerase, regulatory domain"/>
    <property type="match status" value="1"/>
</dbReference>
<evidence type="ECO:0000256" key="4">
    <source>
        <dbReference type="ARBA" id="ARBA00022695"/>
    </source>
</evidence>
<keyword evidence="9" id="KW-0862">Zinc</keyword>
<dbReference type="Pfam" id="PF02877">
    <property type="entry name" value="PARP_reg"/>
    <property type="match status" value="1"/>
</dbReference>
<dbReference type="Pfam" id="PF00644">
    <property type="entry name" value="PARP"/>
    <property type="match status" value="1"/>
</dbReference>
<accession>V5FJK8</accession>
<comment type="catalytic activity">
    <reaction evidence="14">
        <text>NAD(+) + (ADP-D-ribosyl)n-acceptor = nicotinamide + (ADP-D-ribosyl)n+1-acceptor + H(+).</text>
        <dbReference type="EC" id="2.4.2.30"/>
    </reaction>
</comment>
<dbReference type="InterPro" id="IPR001357">
    <property type="entry name" value="BRCT_dom"/>
</dbReference>
<dbReference type="FunFam" id="3.90.228.10:FF:000002">
    <property type="entry name" value="Poly [ADP-ribose] polymerase"/>
    <property type="match status" value="1"/>
</dbReference>
<feature type="region of interest" description="Disordered" evidence="16">
    <location>
        <begin position="278"/>
        <end position="303"/>
    </location>
</feature>
<keyword evidence="10 15" id="KW-0520">NAD</keyword>
<dbReference type="Pfam" id="PF05406">
    <property type="entry name" value="WGR"/>
    <property type="match status" value="1"/>
</dbReference>
<feature type="compositionally biased region" description="Basic and acidic residues" evidence="16">
    <location>
        <begin position="125"/>
        <end position="138"/>
    </location>
</feature>
<evidence type="ECO:0000259" key="18">
    <source>
        <dbReference type="PROSITE" id="PS51059"/>
    </source>
</evidence>
<keyword evidence="4" id="KW-0548">Nucleotidyltransferase</keyword>
<dbReference type="InterPro" id="IPR008893">
    <property type="entry name" value="WGR_domain"/>
</dbReference>
<comment type="subcellular location">
    <subcellularLocation>
        <location evidence="1">Nucleus</location>
    </subcellularLocation>
</comment>
<dbReference type="PROSITE" id="PS50172">
    <property type="entry name" value="BRCT"/>
    <property type="match status" value="1"/>
</dbReference>
<dbReference type="GO" id="GO:0003677">
    <property type="term" value="F:DNA binding"/>
    <property type="evidence" value="ECO:0007669"/>
    <property type="project" value="UniProtKB-KW"/>
</dbReference>
<evidence type="ECO:0000256" key="15">
    <source>
        <dbReference type="RuleBase" id="RU362114"/>
    </source>
</evidence>
<dbReference type="FunFam" id="1.20.142.10:FF:000002">
    <property type="entry name" value="Poly [ADP-ribose] polymerase"/>
    <property type="match status" value="1"/>
</dbReference>
<keyword evidence="7" id="KW-0013">ADP-ribosylation</keyword>
<comment type="caution">
    <text evidence="21">The sequence shown here is derived from an EMBL/GenBank/DDBJ whole genome shotgun (WGS) entry which is preliminary data.</text>
</comment>
<feature type="compositionally biased region" description="Basic and acidic residues" evidence="16">
    <location>
        <begin position="291"/>
        <end position="303"/>
    </location>
</feature>
<keyword evidence="12" id="KW-0539">Nucleus</keyword>
<dbReference type="Gene3D" id="2.20.140.10">
    <property type="entry name" value="WGR domain"/>
    <property type="match status" value="1"/>
</dbReference>
<dbReference type="PROSITE" id="PS51059">
    <property type="entry name" value="PARP_CATALYTIC"/>
    <property type="match status" value="1"/>
</dbReference>
<dbReference type="InterPro" id="IPR036420">
    <property type="entry name" value="BRCT_dom_sf"/>
</dbReference>
<comment type="similarity">
    <text evidence="13">Belongs to the ARTD/PARP family.</text>
</comment>
<keyword evidence="6" id="KW-0677">Repeat</keyword>
<dbReference type="GO" id="GO:0003950">
    <property type="term" value="F:NAD+ poly-ADP-ribosyltransferase activity"/>
    <property type="evidence" value="ECO:0007669"/>
    <property type="project" value="UniProtKB-UniRule"/>
</dbReference>
<dbReference type="EC" id="2.4.2.-" evidence="15"/>
<keyword evidence="22" id="KW-1185">Reference proteome</keyword>
<feature type="region of interest" description="Disordered" evidence="16">
    <location>
        <begin position="106"/>
        <end position="162"/>
    </location>
</feature>
<feature type="domain" description="WGR" evidence="20">
    <location>
        <begin position="177"/>
        <end position="272"/>
    </location>
</feature>
<evidence type="ECO:0000256" key="9">
    <source>
        <dbReference type="ARBA" id="ARBA00022833"/>
    </source>
</evidence>
<feature type="compositionally biased region" description="Basic and acidic residues" evidence="16">
    <location>
        <begin position="106"/>
        <end position="117"/>
    </location>
</feature>
<dbReference type="SMART" id="SM00773">
    <property type="entry name" value="WGR"/>
    <property type="match status" value="1"/>
</dbReference>
<dbReference type="SMART" id="SM00292">
    <property type="entry name" value="BRCT"/>
    <property type="match status" value="1"/>
</dbReference>
<dbReference type="CDD" id="cd01437">
    <property type="entry name" value="parp_like"/>
    <property type="match status" value="1"/>
</dbReference>
<keyword evidence="11" id="KW-0238">DNA-binding</keyword>
<feature type="domain" description="PARP alpha-helical" evidence="19">
    <location>
        <begin position="308"/>
        <end position="434"/>
    </location>
</feature>
<evidence type="ECO:0000256" key="6">
    <source>
        <dbReference type="ARBA" id="ARBA00022737"/>
    </source>
</evidence>
<dbReference type="PROSITE" id="PS51977">
    <property type="entry name" value="WGR"/>
    <property type="match status" value="1"/>
</dbReference>
<evidence type="ECO:0000313" key="21">
    <source>
        <dbReference type="EMBL" id="GAD91923.1"/>
    </source>
</evidence>
<evidence type="ECO:0000259" key="17">
    <source>
        <dbReference type="PROSITE" id="PS50172"/>
    </source>
</evidence>
<evidence type="ECO:0000256" key="7">
    <source>
        <dbReference type="ARBA" id="ARBA00022765"/>
    </source>
</evidence>
<dbReference type="Gene3D" id="3.40.50.10190">
    <property type="entry name" value="BRCT domain"/>
    <property type="match status" value="1"/>
</dbReference>
<evidence type="ECO:0000256" key="3">
    <source>
        <dbReference type="ARBA" id="ARBA00022679"/>
    </source>
</evidence>
<dbReference type="EMBL" id="BAUL01000010">
    <property type="protein sequence ID" value="GAD91923.1"/>
    <property type="molecule type" value="Genomic_DNA"/>
</dbReference>
<evidence type="ECO:0000256" key="12">
    <source>
        <dbReference type="ARBA" id="ARBA00023242"/>
    </source>
</evidence>
<evidence type="ECO:0000259" key="20">
    <source>
        <dbReference type="PROSITE" id="PS51977"/>
    </source>
</evidence>
<dbReference type="SUPFAM" id="SSF56399">
    <property type="entry name" value="ADP-ribosylation"/>
    <property type="match status" value="1"/>
</dbReference>
<dbReference type="GO" id="GO:0070212">
    <property type="term" value="P:protein poly-ADP-ribosylation"/>
    <property type="evidence" value="ECO:0007669"/>
    <property type="project" value="TreeGrafter"/>
</dbReference>
<dbReference type="GO" id="GO:0006302">
    <property type="term" value="P:double-strand break repair"/>
    <property type="evidence" value="ECO:0007669"/>
    <property type="project" value="TreeGrafter"/>
</dbReference>
<feature type="domain" description="BRCT" evidence="17">
    <location>
        <begin position="3"/>
        <end position="97"/>
    </location>
</feature>
<feature type="domain" description="PARP catalytic" evidence="18">
    <location>
        <begin position="444"/>
        <end position="677"/>
    </location>
</feature>
<proteinExistence type="inferred from homology"/>
<dbReference type="InterPro" id="IPR004102">
    <property type="entry name" value="Poly(ADP-ribose)pol_reg_dom"/>
</dbReference>
<evidence type="ECO:0000259" key="19">
    <source>
        <dbReference type="PROSITE" id="PS51060"/>
    </source>
</evidence>
<keyword evidence="5" id="KW-0479">Metal-binding</keyword>
<evidence type="ECO:0000256" key="16">
    <source>
        <dbReference type="SAM" id="MobiDB-lite"/>
    </source>
</evidence>
<dbReference type="SUPFAM" id="SSF52113">
    <property type="entry name" value="BRCT domain"/>
    <property type="match status" value="1"/>
</dbReference>
<feature type="compositionally biased region" description="Acidic residues" evidence="16">
    <location>
        <begin position="279"/>
        <end position="290"/>
    </location>
</feature>
<evidence type="ECO:0000256" key="13">
    <source>
        <dbReference type="ARBA" id="ARBA00024347"/>
    </source>
</evidence>
<dbReference type="GO" id="GO:0005730">
    <property type="term" value="C:nucleolus"/>
    <property type="evidence" value="ECO:0007669"/>
    <property type="project" value="TreeGrafter"/>
</dbReference>
<evidence type="ECO:0000256" key="8">
    <source>
        <dbReference type="ARBA" id="ARBA00022771"/>
    </source>
</evidence>
<gene>
    <name evidence="21" type="ORF">PVAR5_0506</name>
</gene>
<dbReference type="eggNOG" id="KOG1037">
    <property type="taxonomic scope" value="Eukaryota"/>
</dbReference>
<dbReference type="InterPro" id="IPR012317">
    <property type="entry name" value="Poly(ADP-ribose)pol_cat_dom"/>
</dbReference>
<dbReference type="Pfam" id="PF00533">
    <property type="entry name" value="BRCT"/>
    <property type="match status" value="1"/>
</dbReference>
<dbReference type="CDD" id="cd07997">
    <property type="entry name" value="WGR_PARP"/>
    <property type="match status" value="1"/>
</dbReference>
<organism evidence="21 22">
    <name type="scientific">Byssochlamys spectabilis (strain No. 5 / NBRC 109023)</name>
    <name type="common">Paecilomyces variotii</name>
    <dbReference type="NCBI Taxonomy" id="1356009"/>
    <lineage>
        <taxon>Eukaryota</taxon>
        <taxon>Fungi</taxon>
        <taxon>Dikarya</taxon>
        <taxon>Ascomycota</taxon>
        <taxon>Pezizomycotina</taxon>
        <taxon>Eurotiomycetes</taxon>
        <taxon>Eurotiomycetidae</taxon>
        <taxon>Eurotiales</taxon>
        <taxon>Thermoascaceae</taxon>
        <taxon>Paecilomyces</taxon>
    </lineage>
</organism>
<evidence type="ECO:0000256" key="1">
    <source>
        <dbReference type="ARBA" id="ARBA00004123"/>
    </source>
</evidence>
<dbReference type="Gene3D" id="3.90.228.10">
    <property type="match status" value="1"/>
</dbReference>